<gene>
    <name evidence="5" type="ordered locus">PTH_2597</name>
</gene>
<keyword evidence="6" id="KW-1185">Reference proteome</keyword>
<evidence type="ECO:0000256" key="3">
    <source>
        <dbReference type="SAM" id="MobiDB-lite"/>
    </source>
</evidence>
<evidence type="ECO:0000259" key="4">
    <source>
        <dbReference type="PROSITE" id="PS50111"/>
    </source>
</evidence>
<dbReference type="GO" id="GO:0016020">
    <property type="term" value="C:membrane"/>
    <property type="evidence" value="ECO:0007669"/>
    <property type="project" value="InterPro"/>
</dbReference>
<evidence type="ECO:0000256" key="1">
    <source>
        <dbReference type="ARBA" id="ARBA00023224"/>
    </source>
</evidence>
<reference evidence="6" key="1">
    <citation type="journal article" date="2008" name="Genome Res.">
        <title>The genome of Pelotomaculum thermopropionicum reveals niche-associated evolution in anaerobic microbiota.</title>
        <authorList>
            <person name="Kosaka T."/>
            <person name="Kato S."/>
            <person name="Shimoyama T."/>
            <person name="Ishii S."/>
            <person name="Abe T."/>
            <person name="Watanabe K."/>
        </authorList>
    </citation>
    <scope>NUCLEOTIDE SEQUENCE [LARGE SCALE GENOMIC DNA]</scope>
    <source>
        <strain evidence="6">DSM 13744 / JCM 10971 / SI</strain>
    </source>
</reference>
<dbReference type="SUPFAM" id="SSF58104">
    <property type="entry name" value="Methyl-accepting chemotaxis protein (MCP) signaling domain"/>
    <property type="match status" value="1"/>
</dbReference>
<dbReference type="PANTHER" id="PTHR32089:SF112">
    <property type="entry name" value="LYSOZYME-LIKE PROTEIN-RELATED"/>
    <property type="match status" value="1"/>
</dbReference>
<sequence length="337" mass="36277">MALFGGLRRKESLLEGQLEEVQDQRSLSDEDEGSADSVQEAVAGHTSADEPGLLTCALKLAPHLKGLLGDEIGLYITDLYKNIYCEHGIVKLAAKKGDPNKEGGTAMQTIRSRQRTVARVGAEVYGMPYIGRCYPLIEPETGELVGTMITVTPIERQEKLVKAAEKVETSTSNLAMATTDLSATAEELAATAENLNNYAHSISEEIKKTDEIVELINRITEQTHLLGLNAAIEAARVGEAGRGFNVVAGEIRKLSRETQQSVKNITQTLQYVQKSIMEITNSIGQVSAGAQQQAASTEEINAIVSELSSVAEELKKQAEELSNNIPKGAGTPPLDSE</sequence>
<dbReference type="PANTHER" id="PTHR32089">
    <property type="entry name" value="METHYL-ACCEPTING CHEMOTAXIS PROTEIN MCPB"/>
    <property type="match status" value="1"/>
</dbReference>
<evidence type="ECO:0000313" key="6">
    <source>
        <dbReference type="Proteomes" id="UP000006556"/>
    </source>
</evidence>
<proteinExistence type="predicted"/>
<dbReference type="EMBL" id="AP009389">
    <property type="protein sequence ID" value="BAF60778.1"/>
    <property type="molecule type" value="Genomic_DNA"/>
</dbReference>
<dbReference type="STRING" id="370438.PTH_2597"/>
<feature type="domain" description="Methyl-accepting transducer" evidence="4">
    <location>
        <begin position="158"/>
        <end position="337"/>
    </location>
</feature>
<feature type="region of interest" description="Disordered" evidence="3">
    <location>
        <begin position="18"/>
        <end position="46"/>
    </location>
</feature>
<dbReference type="Pfam" id="PF00015">
    <property type="entry name" value="MCPsignal"/>
    <property type="match status" value="1"/>
</dbReference>
<evidence type="ECO:0000313" key="5">
    <source>
        <dbReference type="EMBL" id="BAF60778.1"/>
    </source>
</evidence>
<accession>A5CYZ5</accession>
<dbReference type="InterPro" id="IPR004089">
    <property type="entry name" value="MCPsignal_dom"/>
</dbReference>
<organism evidence="5 6">
    <name type="scientific">Pelotomaculum thermopropionicum (strain DSM 13744 / JCM 10971 / SI)</name>
    <dbReference type="NCBI Taxonomy" id="370438"/>
    <lineage>
        <taxon>Bacteria</taxon>
        <taxon>Bacillati</taxon>
        <taxon>Bacillota</taxon>
        <taxon>Clostridia</taxon>
        <taxon>Eubacteriales</taxon>
        <taxon>Desulfotomaculaceae</taxon>
        <taxon>Pelotomaculum</taxon>
    </lineage>
</organism>
<dbReference type="Proteomes" id="UP000006556">
    <property type="component" value="Chromosome"/>
</dbReference>
<dbReference type="GO" id="GO:0007165">
    <property type="term" value="P:signal transduction"/>
    <property type="evidence" value="ECO:0007669"/>
    <property type="project" value="UniProtKB-KW"/>
</dbReference>
<dbReference type="Gene3D" id="1.10.287.950">
    <property type="entry name" value="Methyl-accepting chemotaxis protein"/>
    <property type="match status" value="1"/>
</dbReference>
<name>A5CYZ5_PELTS</name>
<keyword evidence="1 2" id="KW-0807">Transducer</keyword>
<dbReference type="eggNOG" id="COG0840">
    <property type="taxonomic scope" value="Bacteria"/>
</dbReference>
<dbReference type="PROSITE" id="PS50111">
    <property type="entry name" value="CHEMOTAXIS_TRANSDUC_2"/>
    <property type="match status" value="1"/>
</dbReference>
<feature type="region of interest" description="Disordered" evidence="3">
    <location>
        <begin position="318"/>
        <end position="337"/>
    </location>
</feature>
<dbReference type="KEGG" id="pth:PTH_2597"/>
<dbReference type="AlphaFoldDB" id="A5CYZ5"/>
<dbReference type="HOGENOM" id="CLU_043276_0_0_9"/>
<protein>
    <recommendedName>
        <fullName evidence="4">Methyl-accepting transducer domain-containing protein</fullName>
    </recommendedName>
</protein>
<evidence type="ECO:0000256" key="2">
    <source>
        <dbReference type="PROSITE-ProRule" id="PRU00284"/>
    </source>
</evidence>
<dbReference type="SMART" id="SM00283">
    <property type="entry name" value="MA"/>
    <property type="match status" value="1"/>
</dbReference>